<evidence type="ECO:0000256" key="1">
    <source>
        <dbReference type="SAM" id="MobiDB-lite"/>
    </source>
</evidence>
<feature type="domain" description="Glycine zipper" evidence="3">
    <location>
        <begin position="37"/>
        <end position="80"/>
    </location>
</feature>
<dbReference type="InterPro" id="IPR039567">
    <property type="entry name" value="Gly-zipper"/>
</dbReference>
<proteinExistence type="predicted"/>
<feature type="chain" id="PRO_5046152865" evidence="2">
    <location>
        <begin position="21"/>
        <end position="161"/>
    </location>
</feature>
<sequence>MRAYKIVAVGLVGLSLAACASNGGNPNTMLGSRTADGAAIGAVTGGVIGQLAGRSTAATLIGVAAGGLIGGMIGNSLDQQDRARAAQAEQQALENGAPGAPVSWRGDSGNYGTIVAGPAYARGPSPRCREYTHTIYISGQPQTARGTACRNPDGTWTSVAG</sequence>
<keyword evidence="5" id="KW-1185">Reference proteome</keyword>
<dbReference type="Proteomes" id="UP001203284">
    <property type="component" value="Unassembled WGS sequence"/>
</dbReference>
<reference evidence="4 5" key="1">
    <citation type="submission" date="2022-04" db="EMBL/GenBank/DDBJ databases">
        <authorList>
            <person name="Grouzdev D.S."/>
            <person name="Pantiukh K.S."/>
            <person name="Krutkina M.S."/>
        </authorList>
    </citation>
    <scope>NUCLEOTIDE SEQUENCE [LARGE SCALE GENOMIC DNA]</scope>
    <source>
        <strain evidence="4 5">6x-1</strain>
    </source>
</reference>
<evidence type="ECO:0000313" key="5">
    <source>
        <dbReference type="Proteomes" id="UP001203284"/>
    </source>
</evidence>
<gene>
    <name evidence="4" type="ORF">MWN34_05330</name>
</gene>
<dbReference type="EMBL" id="JALKCH010000003">
    <property type="protein sequence ID" value="MCK0196332.1"/>
    <property type="molecule type" value="Genomic_DNA"/>
</dbReference>
<keyword evidence="2" id="KW-0732">Signal</keyword>
<feature type="region of interest" description="Disordered" evidence="1">
    <location>
        <begin position="142"/>
        <end position="161"/>
    </location>
</feature>
<protein>
    <submittedName>
        <fullName evidence="4">Glycine zipper domain-containing protein</fullName>
    </submittedName>
</protein>
<evidence type="ECO:0000256" key="2">
    <source>
        <dbReference type="SAM" id="SignalP"/>
    </source>
</evidence>
<name>A0ABT0D8R4_9HYPH</name>
<dbReference type="Pfam" id="PF13488">
    <property type="entry name" value="Gly-zipper_Omp"/>
    <property type="match status" value="1"/>
</dbReference>
<comment type="caution">
    <text evidence="4">The sequence shown here is derived from an EMBL/GenBank/DDBJ whole genome shotgun (WGS) entry which is preliminary data.</text>
</comment>
<dbReference type="PROSITE" id="PS51257">
    <property type="entry name" value="PROKAR_LIPOPROTEIN"/>
    <property type="match status" value="1"/>
</dbReference>
<accession>A0ABT0D8R4</accession>
<organism evidence="4 5">
    <name type="scientific">Ancylobacter crimeensis</name>
    <dbReference type="NCBI Taxonomy" id="2579147"/>
    <lineage>
        <taxon>Bacteria</taxon>
        <taxon>Pseudomonadati</taxon>
        <taxon>Pseudomonadota</taxon>
        <taxon>Alphaproteobacteria</taxon>
        <taxon>Hyphomicrobiales</taxon>
        <taxon>Xanthobacteraceae</taxon>
        <taxon>Ancylobacter</taxon>
    </lineage>
</organism>
<feature type="signal peptide" evidence="2">
    <location>
        <begin position="1"/>
        <end position="20"/>
    </location>
</feature>
<dbReference type="RefSeq" id="WP_247027316.1">
    <property type="nucleotide sequence ID" value="NZ_JALKCH010000003.1"/>
</dbReference>
<evidence type="ECO:0000313" key="4">
    <source>
        <dbReference type="EMBL" id="MCK0196332.1"/>
    </source>
</evidence>
<evidence type="ECO:0000259" key="3">
    <source>
        <dbReference type="Pfam" id="PF13488"/>
    </source>
</evidence>